<evidence type="ECO:0000256" key="4">
    <source>
        <dbReference type="SAM" id="MobiDB-lite"/>
    </source>
</evidence>
<dbReference type="PROSITE" id="PS51292">
    <property type="entry name" value="ZF_RING_CH"/>
    <property type="match status" value="1"/>
</dbReference>
<keyword evidence="3" id="KW-0862">Zinc</keyword>
<feature type="transmembrane region" description="Helical" evidence="5">
    <location>
        <begin position="285"/>
        <end position="312"/>
    </location>
</feature>
<evidence type="ECO:0000259" key="6">
    <source>
        <dbReference type="PROSITE" id="PS51292"/>
    </source>
</evidence>
<dbReference type="Pfam" id="PF12906">
    <property type="entry name" value="RINGv"/>
    <property type="match status" value="1"/>
</dbReference>
<evidence type="ECO:0000256" key="5">
    <source>
        <dbReference type="SAM" id="Phobius"/>
    </source>
</evidence>
<evidence type="ECO:0000313" key="8">
    <source>
        <dbReference type="Proteomes" id="UP000233469"/>
    </source>
</evidence>
<dbReference type="VEuPathDB" id="FungiDB:FUN_014633"/>
<proteinExistence type="predicted"/>
<reference evidence="7 8" key="2">
    <citation type="submission" date="2017-10" db="EMBL/GenBank/DDBJ databases">
        <title>Extensive intraspecific genome diversity in a model arbuscular mycorrhizal fungus.</title>
        <authorList>
            <person name="Chen E.C.H."/>
            <person name="Morin E."/>
            <person name="Baudet D."/>
            <person name="Noel J."/>
            <person name="Ndikumana S."/>
            <person name="Charron P."/>
            <person name="St-Onge C."/>
            <person name="Giorgi J."/>
            <person name="Grigoriev I.V."/>
            <person name="Roux C."/>
            <person name="Martin F.M."/>
            <person name="Corradi N."/>
        </authorList>
    </citation>
    <scope>NUCLEOTIDE SEQUENCE [LARGE SCALE GENOMIC DNA]</scope>
    <source>
        <strain evidence="7 8">C2</strain>
    </source>
</reference>
<gene>
    <name evidence="7" type="ORF">RhiirC2_759234</name>
</gene>
<dbReference type="PANTHER" id="PTHR46347">
    <property type="entry name" value="RING/FYVE/PHD ZINC FINGER SUPERFAMILY PROTEIN"/>
    <property type="match status" value="1"/>
</dbReference>
<reference evidence="7 8" key="1">
    <citation type="submission" date="2016-04" db="EMBL/GenBank/DDBJ databases">
        <title>Genome analyses suggest a sexual origin of heterokaryosis in a supposedly ancient asexual fungus.</title>
        <authorList>
            <person name="Ropars J."/>
            <person name="Sedzielewska K."/>
            <person name="Noel J."/>
            <person name="Charron P."/>
            <person name="Farinelli L."/>
            <person name="Marton T."/>
            <person name="Kruger M."/>
            <person name="Pelin A."/>
            <person name="Brachmann A."/>
            <person name="Corradi N."/>
        </authorList>
    </citation>
    <scope>NUCLEOTIDE SEQUENCE [LARGE SCALE GENOMIC DNA]</scope>
    <source>
        <strain evidence="7 8">C2</strain>
    </source>
</reference>
<feature type="compositionally biased region" description="Polar residues" evidence="4">
    <location>
        <begin position="76"/>
        <end position="121"/>
    </location>
</feature>
<evidence type="ECO:0000256" key="2">
    <source>
        <dbReference type="ARBA" id="ARBA00022771"/>
    </source>
</evidence>
<feature type="domain" description="RING-CH-type" evidence="6">
    <location>
        <begin position="130"/>
        <end position="207"/>
    </location>
</feature>
<comment type="caution">
    <text evidence="7">The sequence shown here is derived from an EMBL/GenBank/DDBJ whole genome shotgun (WGS) entry which is preliminary data.</text>
</comment>
<evidence type="ECO:0000313" key="7">
    <source>
        <dbReference type="EMBL" id="PKK62705.1"/>
    </source>
</evidence>
<evidence type="ECO:0000256" key="3">
    <source>
        <dbReference type="ARBA" id="ARBA00022833"/>
    </source>
</evidence>
<dbReference type="InterPro" id="IPR013083">
    <property type="entry name" value="Znf_RING/FYVE/PHD"/>
</dbReference>
<feature type="compositionally biased region" description="Low complexity" evidence="4">
    <location>
        <begin position="14"/>
        <end position="30"/>
    </location>
</feature>
<keyword evidence="5" id="KW-0472">Membrane</keyword>
<keyword evidence="2" id="KW-0863">Zinc-finger</keyword>
<dbReference type="EMBL" id="LLXL01001836">
    <property type="protein sequence ID" value="PKK62705.1"/>
    <property type="molecule type" value="Genomic_DNA"/>
</dbReference>
<protein>
    <recommendedName>
        <fullName evidence="6">RING-CH-type domain-containing protein</fullName>
    </recommendedName>
</protein>
<name>A0A2N1MM43_9GLOM</name>
<dbReference type="CDD" id="cd16495">
    <property type="entry name" value="RING_CH-C4HC3_MARCH"/>
    <property type="match status" value="1"/>
</dbReference>
<dbReference type="InterPro" id="IPR011016">
    <property type="entry name" value="Znf_RING-CH"/>
</dbReference>
<feature type="region of interest" description="Disordered" evidence="4">
    <location>
        <begin position="1"/>
        <end position="121"/>
    </location>
</feature>
<dbReference type="VEuPathDB" id="FungiDB:RhiirA1_440334"/>
<feature type="transmembrane region" description="Helical" evidence="5">
    <location>
        <begin position="219"/>
        <end position="240"/>
    </location>
</feature>
<keyword evidence="5" id="KW-1133">Transmembrane helix</keyword>
<dbReference type="VEuPathDB" id="FungiDB:RhiirFUN_011782"/>
<dbReference type="SMART" id="SM00744">
    <property type="entry name" value="RINGv"/>
    <property type="match status" value="1"/>
</dbReference>
<organism evidence="7 8">
    <name type="scientific">Rhizophagus irregularis</name>
    <dbReference type="NCBI Taxonomy" id="588596"/>
    <lineage>
        <taxon>Eukaryota</taxon>
        <taxon>Fungi</taxon>
        <taxon>Fungi incertae sedis</taxon>
        <taxon>Mucoromycota</taxon>
        <taxon>Glomeromycotina</taxon>
        <taxon>Glomeromycetes</taxon>
        <taxon>Glomerales</taxon>
        <taxon>Glomeraceae</taxon>
        <taxon>Rhizophagus</taxon>
    </lineage>
</organism>
<dbReference type="AlphaFoldDB" id="A0A2N1MM43"/>
<keyword evidence="1" id="KW-0479">Metal-binding</keyword>
<keyword evidence="5" id="KW-0812">Transmembrane</keyword>
<sequence>MDISSSSRTRDSQSDSSIIDNTTNVNTVTTASTPITPLPQNNSSLILILDEVPPPPYPTDSKLQIPTPSHSRDHTTITLTSPPEYTSSASIITTQPQPQIMSLSPNNNRFSDISTTNTTNEDMSTRALLNAAQQLKFCKICQESEESSSSNVLDFETYKKGKLISPCKCKGSLQYVHIGCLNQWRHSNVRAEASYRCEVCKYEYRFYRPRIAKIFSSNLTLHFLTLTLLLSIIYLMSYIVKLIMHNNVSHDPNDPNDPNNPNNDPPHKLPGNYNWREIEFLNIRVIEYLIGILLVSCFGLIFFLIMICFSGFSHTRHSYCYIGGCDNSFCLSYGGCSGSDCSGDCSGLFIILFLFIISIIFMVGCAGATIAAYLLIQKFISICLGKVHDRILEVNKD</sequence>
<dbReference type="GO" id="GO:0008270">
    <property type="term" value="F:zinc ion binding"/>
    <property type="evidence" value="ECO:0007669"/>
    <property type="project" value="UniProtKB-KW"/>
</dbReference>
<feature type="transmembrane region" description="Helical" evidence="5">
    <location>
        <begin position="348"/>
        <end position="376"/>
    </location>
</feature>
<feature type="compositionally biased region" description="Polar residues" evidence="4">
    <location>
        <begin position="31"/>
        <end position="45"/>
    </location>
</feature>
<accession>A0A2N1MM43</accession>
<dbReference type="SUPFAM" id="SSF57850">
    <property type="entry name" value="RING/U-box"/>
    <property type="match status" value="1"/>
</dbReference>
<dbReference type="Gene3D" id="3.30.40.10">
    <property type="entry name" value="Zinc/RING finger domain, C3HC4 (zinc finger)"/>
    <property type="match status" value="1"/>
</dbReference>
<dbReference type="PANTHER" id="PTHR46347:SF1">
    <property type="entry name" value="RING_FYVE_PHD ZINC FINGER SUPERFAMILY PROTEIN"/>
    <property type="match status" value="1"/>
</dbReference>
<evidence type="ECO:0000256" key="1">
    <source>
        <dbReference type="ARBA" id="ARBA00022723"/>
    </source>
</evidence>
<dbReference type="Proteomes" id="UP000233469">
    <property type="component" value="Unassembled WGS sequence"/>
</dbReference>